<name>A0A382CI85_9ZZZZ</name>
<dbReference type="GO" id="GO:0019441">
    <property type="term" value="P:L-tryptophan catabolic process to kynurenine"/>
    <property type="evidence" value="ECO:0007669"/>
    <property type="project" value="InterPro"/>
</dbReference>
<dbReference type="AlphaFoldDB" id="A0A382CI85"/>
<dbReference type="PANTHER" id="PTHR34861">
    <property type="match status" value="1"/>
</dbReference>
<evidence type="ECO:0008006" key="2">
    <source>
        <dbReference type="Google" id="ProtNLM"/>
    </source>
</evidence>
<dbReference type="GO" id="GO:0004061">
    <property type="term" value="F:arylformamidase activity"/>
    <property type="evidence" value="ECO:0007669"/>
    <property type="project" value="InterPro"/>
</dbReference>
<evidence type="ECO:0000313" key="1">
    <source>
        <dbReference type="EMBL" id="SVB25522.1"/>
    </source>
</evidence>
<feature type="non-terminal residue" evidence="1">
    <location>
        <position position="270"/>
    </location>
</feature>
<dbReference type="Gene3D" id="3.50.30.50">
    <property type="entry name" value="Putative cyclase"/>
    <property type="match status" value="1"/>
</dbReference>
<gene>
    <name evidence="1" type="ORF">METZ01_LOCUS178376</name>
</gene>
<proteinExistence type="predicted"/>
<protein>
    <recommendedName>
        <fullName evidence="2">Cyclase</fullName>
    </recommendedName>
</protein>
<dbReference type="Pfam" id="PF04199">
    <property type="entry name" value="Cyclase"/>
    <property type="match status" value="1"/>
</dbReference>
<reference evidence="1" key="1">
    <citation type="submission" date="2018-05" db="EMBL/GenBank/DDBJ databases">
        <authorList>
            <person name="Lanie J.A."/>
            <person name="Ng W.-L."/>
            <person name="Kazmierczak K.M."/>
            <person name="Andrzejewski T.M."/>
            <person name="Davidsen T.M."/>
            <person name="Wayne K.J."/>
            <person name="Tettelin H."/>
            <person name="Glass J.I."/>
            <person name="Rusch D."/>
            <person name="Podicherti R."/>
            <person name="Tsui H.-C.T."/>
            <person name="Winkler M.E."/>
        </authorList>
    </citation>
    <scope>NUCLEOTIDE SEQUENCE</scope>
</reference>
<sequence length="270" mass="29951">MSRKIKNRPRILVVVSLVIGLVVGMAAWTVSQEDKWYPSVWGADDQRGALNRLTPEKVLEAVSLIKTGKVYELGRTYEDVMPLFGTRHFSLRIPQMSGPLGDNQVTWHEEIFSGEIGQIGTQFDGLAHIGIGDLYYNGLPQSEIATAEGFVKLGVENVGAIVTRGVLIDVVSYKGVEYLEDKYEITAEDLKGALRQQGTTIRSGDVVLIHTGWGRFWITDNERYNESEPGIGLDAGKYLVDQEIVMVCADNWAIEVVPNPDESISFPVHQ</sequence>
<dbReference type="InterPro" id="IPR007325">
    <property type="entry name" value="KFase/CYL"/>
</dbReference>
<organism evidence="1">
    <name type="scientific">marine metagenome</name>
    <dbReference type="NCBI Taxonomy" id="408172"/>
    <lineage>
        <taxon>unclassified sequences</taxon>
        <taxon>metagenomes</taxon>
        <taxon>ecological metagenomes</taxon>
    </lineage>
</organism>
<accession>A0A382CI85</accession>
<dbReference type="PANTHER" id="PTHR34861:SF10">
    <property type="entry name" value="CYCLASE"/>
    <property type="match status" value="1"/>
</dbReference>
<dbReference type="InterPro" id="IPR037175">
    <property type="entry name" value="KFase_sf"/>
</dbReference>
<dbReference type="SUPFAM" id="SSF102198">
    <property type="entry name" value="Putative cyclase"/>
    <property type="match status" value="1"/>
</dbReference>
<dbReference type="EMBL" id="UINC01034533">
    <property type="protein sequence ID" value="SVB25522.1"/>
    <property type="molecule type" value="Genomic_DNA"/>
</dbReference>